<keyword evidence="5" id="KW-0238">DNA-binding</keyword>
<sequence length="189" mass="21784">MRAYRIDTMSTQKTVRQRADAVEENELRLEQEKAEQIVEALNTELANAYVLYHQLKKHHWVVEGAEFLPLHEFLEEAYEHVEEGADVIAERTQALGGVPVSGPTNQEQRATVEFEGEDVYDVRTMFQNDLEMYGDIIESMRDSIELAENLGDYATAEILREILVTLEDDGHHFEHYLEDDTLVLEEATK</sequence>
<dbReference type="SUPFAM" id="SSF47240">
    <property type="entry name" value="Ferritin-like"/>
    <property type="match status" value="1"/>
</dbReference>
<evidence type="ECO:0000259" key="4">
    <source>
        <dbReference type="Pfam" id="PF00210"/>
    </source>
</evidence>
<evidence type="ECO:0000313" key="5">
    <source>
        <dbReference type="EMBL" id="SEH11106.1"/>
    </source>
</evidence>
<dbReference type="Gene3D" id="1.20.1260.10">
    <property type="match status" value="1"/>
</dbReference>
<dbReference type="Pfam" id="PF00210">
    <property type="entry name" value="Ferritin"/>
    <property type="match status" value="1"/>
</dbReference>
<dbReference type="InterPro" id="IPR054862">
    <property type="entry name" value="DNA_prot_starvation"/>
</dbReference>
<proteinExistence type="inferred from homology"/>
<dbReference type="PROSITE" id="PS00818">
    <property type="entry name" value="DPS_1"/>
    <property type="match status" value="1"/>
</dbReference>
<gene>
    <name evidence="5" type="ORF">SAMN04487967_0198</name>
</gene>
<dbReference type="AlphaFoldDB" id="A0A1H6FJT9"/>
<dbReference type="PRINTS" id="PR01346">
    <property type="entry name" value="HELNAPAPROT"/>
</dbReference>
<dbReference type="InterPro" id="IPR023188">
    <property type="entry name" value="DPS_DNA-bd_CS"/>
</dbReference>
<protein>
    <submittedName>
        <fullName evidence="5">DNA-binding ferritin-like protein (Oxidative damage protectant)</fullName>
    </submittedName>
</protein>
<dbReference type="InterPro" id="IPR012347">
    <property type="entry name" value="Ferritin-like"/>
</dbReference>
<keyword evidence="3" id="KW-0175">Coiled coil</keyword>
<organism evidence="5 6">
    <name type="scientific">Natronorubrum sediminis</name>
    <dbReference type="NCBI Taxonomy" id="640943"/>
    <lineage>
        <taxon>Archaea</taxon>
        <taxon>Methanobacteriati</taxon>
        <taxon>Methanobacteriota</taxon>
        <taxon>Stenosarchaea group</taxon>
        <taxon>Halobacteria</taxon>
        <taxon>Halobacteriales</taxon>
        <taxon>Natrialbaceae</taxon>
        <taxon>Natronorubrum</taxon>
    </lineage>
</organism>
<name>A0A1H6FJT9_9EURY</name>
<dbReference type="GO" id="GO:0016722">
    <property type="term" value="F:oxidoreductase activity, acting on metal ions"/>
    <property type="evidence" value="ECO:0007669"/>
    <property type="project" value="InterPro"/>
</dbReference>
<dbReference type="InterPro" id="IPR009078">
    <property type="entry name" value="Ferritin-like_SF"/>
</dbReference>
<dbReference type="PANTHER" id="PTHR42932">
    <property type="entry name" value="GENERAL STRESS PROTEIN 20U"/>
    <property type="match status" value="1"/>
</dbReference>
<evidence type="ECO:0000313" key="6">
    <source>
        <dbReference type="Proteomes" id="UP000199112"/>
    </source>
</evidence>
<keyword evidence="6" id="KW-1185">Reference proteome</keyword>
<dbReference type="NCBIfam" id="NF041388">
    <property type="entry name" value="DNAstvprot_Halo"/>
    <property type="match status" value="1"/>
</dbReference>
<dbReference type="GO" id="GO:0003677">
    <property type="term" value="F:DNA binding"/>
    <property type="evidence" value="ECO:0007669"/>
    <property type="project" value="UniProtKB-KW"/>
</dbReference>
<dbReference type="Proteomes" id="UP000199112">
    <property type="component" value="Unassembled WGS sequence"/>
</dbReference>
<evidence type="ECO:0000256" key="1">
    <source>
        <dbReference type="ARBA" id="ARBA00009497"/>
    </source>
</evidence>
<accession>A0A1H6FJT9</accession>
<reference evidence="6" key="1">
    <citation type="submission" date="2016-10" db="EMBL/GenBank/DDBJ databases">
        <authorList>
            <person name="Varghese N."/>
            <person name="Submissions S."/>
        </authorList>
    </citation>
    <scope>NUCLEOTIDE SEQUENCE [LARGE SCALE GENOMIC DNA]</scope>
    <source>
        <strain evidence="6">CGMCC 1.8981</strain>
    </source>
</reference>
<dbReference type="CDD" id="cd01043">
    <property type="entry name" value="DPS"/>
    <property type="match status" value="1"/>
</dbReference>
<evidence type="ECO:0000256" key="2">
    <source>
        <dbReference type="RuleBase" id="RU003875"/>
    </source>
</evidence>
<feature type="domain" description="Ferritin/DPS" evidence="4">
    <location>
        <begin position="39"/>
        <end position="180"/>
    </location>
</feature>
<evidence type="ECO:0000256" key="3">
    <source>
        <dbReference type="SAM" id="Coils"/>
    </source>
</evidence>
<dbReference type="InterPro" id="IPR002177">
    <property type="entry name" value="DPS_DNA-bd"/>
</dbReference>
<dbReference type="InterPro" id="IPR008331">
    <property type="entry name" value="Ferritin_DPS_dom"/>
</dbReference>
<feature type="coiled-coil region" evidence="3">
    <location>
        <begin position="12"/>
        <end position="44"/>
    </location>
</feature>
<comment type="similarity">
    <text evidence="1 2">Belongs to the Dps family.</text>
</comment>
<dbReference type="PIRSF" id="PIRSF005900">
    <property type="entry name" value="Dps"/>
    <property type="match status" value="1"/>
</dbReference>
<dbReference type="PANTHER" id="PTHR42932:SF1">
    <property type="entry name" value="GENERAL STRESS PROTEIN 20U"/>
    <property type="match status" value="1"/>
</dbReference>
<dbReference type="EMBL" id="FNWL01000001">
    <property type="protein sequence ID" value="SEH11106.1"/>
    <property type="molecule type" value="Genomic_DNA"/>
</dbReference>
<dbReference type="GO" id="GO:0008199">
    <property type="term" value="F:ferric iron binding"/>
    <property type="evidence" value="ECO:0007669"/>
    <property type="project" value="InterPro"/>
</dbReference>